<evidence type="ECO:0000313" key="1">
    <source>
        <dbReference type="EMBL" id="DAE11062.1"/>
    </source>
</evidence>
<dbReference type="InterPro" id="IPR024410">
    <property type="entry name" value="Phage_TAC_12"/>
</dbReference>
<accession>A0A8S5PVJ2</accession>
<sequence>MYELQINQSTYEFNFGLGFMRALNKTISVPVENIKGKTKEIGMQYKIAEVIDGDIEALEDVLLTANQGFSPRLERSELDKHIEDENTDIDELFEKVLGFLKSANATKKTTREILEEVEKQKQNQEK</sequence>
<protein>
    <submittedName>
        <fullName evidence="1">Tail assembly chaperone</fullName>
    </submittedName>
</protein>
<organism evidence="1">
    <name type="scientific">Myoviridae sp. ctzwE5</name>
    <dbReference type="NCBI Taxonomy" id="2825214"/>
    <lineage>
        <taxon>Viruses</taxon>
        <taxon>Duplodnaviria</taxon>
        <taxon>Heunggongvirae</taxon>
        <taxon>Uroviricota</taxon>
        <taxon>Caudoviricetes</taxon>
    </lineage>
</organism>
<dbReference type="EMBL" id="BK015525">
    <property type="protein sequence ID" value="DAE11062.1"/>
    <property type="molecule type" value="Genomic_DNA"/>
</dbReference>
<name>A0A8S5PVJ2_9CAUD</name>
<reference evidence="1" key="1">
    <citation type="journal article" date="2021" name="Proc. Natl. Acad. Sci. U.S.A.">
        <title>A Catalog of Tens of Thousands of Viruses from Human Metagenomes Reveals Hidden Associations with Chronic Diseases.</title>
        <authorList>
            <person name="Tisza M.J."/>
            <person name="Buck C.B."/>
        </authorList>
    </citation>
    <scope>NUCLEOTIDE SEQUENCE</scope>
    <source>
        <strain evidence="1">CtzwE5</strain>
    </source>
</reference>
<dbReference type="Pfam" id="PF12363">
    <property type="entry name" value="Phage_TAC_12"/>
    <property type="match status" value="1"/>
</dbReference>
<proteinExistence type="predicted"/>